<dbReference type="AlphaFoldDB" id="A0A4Z1NXH4"/>
<proteinExistence type="predicted"/>
<comment type="caution">
    <text evidence="2">The sequence shown here is derived from an EMBL/GenBank/DDBJ whole genome shotgun (WGS) entry which is preliminary data.</text>
</comment>
<sequence>MRSTILSLLALSTLALGLPQYPPLRYSGLDENPLLADRTAPSAPSNTPLNTVALMAGAATRVVDSQRPLHTTVLMAMAHSRLPASPSITPTASLPEYKDDL</sequence>
<gene>
    <name evidence="2" type="ORF">E6O75_ATG07359</name>
</gene>
<feature type="signal peptide" evidence="1">
    <location>
        <begin position="1"/>
        <end position="17"/>
    </location>
</feature>
<protein>
    <submittedName>
        <fullName evidence="2">COPII coat assembly protein</fullName>
    </submittedName>
</protein>
<accession>A0A4Z1NXH4</accession>
<dbReference type="Proteomes" id="UP000298493">
    <property type="component" value="Unassembled WGS sequence"/>
</dbReference>
<evidence type="ECO:0000313" key="2">
    <source>
        <dbReference type="EMBL" id="TID19899.1"/>
    </source>
</evidence>
<evidence type="ECO:0000256" key="1">
    <source>
        <dbReference type="SAM" id="SignalP"/>
    </source>
</evidence>
<reference evidence="2 3" key="1">
    <citation type="submission" date="2019-04" db="EMBL/GenBank/DDBJ databases">
        <title>High contiguity whole genome sequence and gene annotation resource for two Venturia nashicola isolates.</title>
        <authorList>
            <person name="Prokchorchik M."/>
            <person name="Won K."/>
            <person name="Lee Y."/>
            <person name="Choi E.D."/>
            <person name="Segonzac C."/>
            <person name="Sohn K.H."/>
        </authorList>
    </citation>
    <scope>NUCLEOTIDE SEQUENCE [LARGE SCALE GENOMIC DNA]</scope>
    <source>
        <strain evidence="2 3">PRI2</strain>
    </source>
</reference>
<dbReference type="EMBL" id="SNSC02000011">
    <property type="protein sequence ID" value="TID19899.1"/>
    <property type="molecule type" value="Genomic_DNA"/>
</dbReference>
<name>A0A4Z1NXH4_9PEZI</name>
<evidence type="ECO:0000313" key="3">
    <source>
        <dbReference type="Proteomes" id="UP000298493"/>
    </source>
</evidence>
<keyword evidence="1" id="KW-0732">Signal</keyword>
<dbReference type="OrthoDB" id="10402914at2759"/>
<organism evidence="2 3">
    <name type="scientific">Venturia nashicola</name>
    <dbReference type="NCBI Taxonomy" id="86259"/>
    <lineage>
        <taxon>Eukaryota</taxon>
        <taxon>Fungi</taxon>
        <taxon>Dikarya</taxon>
        <taxon>Ascomycota</taxon>
        <taxon>Pezizomycotina</taxon>
        <taxon>Dothideomycetes</taxon>
        <taxon>Pleosporomycetidae</taxon>
        <taxon>Venturiales</taxon>
        <taxon>Venturiaceae</taxon>
        <taxon>Venturia</taxon>
    </lineage>
</organism>
<feature type="chain" id="PRO_5021412884" evidence="1">
    <location>
        <begin position="18"/>
        <end position="101"/>
    </location>
</feature>
<keyword evidence="3" id="KW-1185">Reference proteome</keyword>